<gene>
    <name evidence="1" type="primary">Vigan.11G052800</name>
    <name evidence="1" type="ORF">VIGAN_11052800</name>
</gene>
<evidence type="ECO:0000313" key="1">
    <source>
        <dbReference type="EMBL" id="BAU01319.1"/>
    </source>
</evidence>
<feature type="non-terminal residue" evidence="1">
    <location>
        <position position="1"/>
    </location>
</feature>
<protein>
    <submittedName>
        <fullName evidence="1">Uncharacterized protein</fullName>
    </submittedName>
</protein>
<organism evidence="1 2">
    <name type="scientific">Vigna angularis var. angularis</name>
    <dbReference type="NCBI Taxonomy" id="157739"/>
    <lineage>
        <taxon>Eukaryota</taxon>
        <taxon>Viridiplantae</taxon>
        <taxon>Streptophyta</taxon>
        <taxon>Embryophyta</taxon>
        <taxon>Tracheophyta</taxon>
        <taxon>Spermatophyta</taxon>
        <taxon>Magnoliopsida</taxon>
        <taxon>eudicotyledons</taxon>
        <taxon>Gunneridae</taxon>
        <taxon>Pentapetalae</taxon>
        <taxon>rosids</taxon>
        <taxon>fabids</taxon>
        <taxon>Fabales</taxon>
        <taxon>Fabaceae</taxon>
        <taxon>Papilionoideae</taxon>
        <taxon>50 kb inversion clade</taxon>
        <taxon>NPAAA clade</taxon>
        <taxon>indigoferoid/millettioid clade</taxon>
        <taxon>Phaseoleae</taxon>
        <taxon>Vigna</taxon>
    </lineage>
</organism>
<sequence>HDCITRILSRQYLCRHPSTYILVTSKLFDSCYRDASFVKIIMHLVGCNVLHMGAGPLGWIVRRITVDQDRENDVIFHVLIVGFTKSSESRCPKILGRAPLISNSSKKTLKFFQPQW</sequence>
<name>A0A0S3T8B9_PHAAN</name>
<proteinExistence type="predicted"/>
<dbReference type="AlphaFoldDB" id="A0A0S3T8B9"/>
<dbReference type="Proteomes" id="UP000291084">
    <property type="component" value="Chromosome 11"/>
</dbReference>
<reference evidence="1 2" key="1">
    <citation type="journal article" date="2015" name="Sci. Rep.">
        <title>The power of single molecule real-time sequencing technology in the de novo assembly of a eukaryotic genome.</title>
        <authorList>
            <person name="Sakai H."/>
            <person name="Naito K."/>
            <person name="Ogiso-Tanaka E."/>
            <person name="Takahashi Y."/>
            <person name="Iseki K."/>
            <person name="Muto C."/>
            <person name="Satou K."/>
            <person name="Teruya K."/>
            <person name="Shiroma A."/>
            <person name="Shimoji M."/>
            <person name="Hirano T."/>
            <person name="Itoh T."/>
            <person name="Kaga A."/>
            <person name="Tomooka N."/>
        </authorList>
    </citation>
    <scope>NUCLEOTIDE SEQUENCE [LARGE SCALE GENOMIC DNA]</scope>
    <source>
        <strain evidence="2">cv. Shumari</strain>
    </source>
</reference>
<evidence type="ECO:0000313" key="2">
    <source>
        <dbReference type="Proteomes" id="UP000291084"/>
    </source>
</evidence>
<keyword evidence="2" id="KW-1185">Reference proteome</keyword>
<accession>A0A0S3T8B9</accession>
<dbReference type="EMBL" id="AP015044">
    <property type="protein sequence ID" value="BAU01319.1"/>
    <property type="molecule type" value="Genomic_DNA"/>
</dbReference>